<proteinExistence type="predicted"/>
<organism evidence="1 2">
    <name type="scientific">Petropleomorpha daqingensis</name>
    <dbReference type="NCBI Taxonomy" id="2026353"/>
    <lineage>
        <taxon>Bacteria</taxon>
        <taxon>Bacillati</taxon>
        <taxon>Actinomycetota</taxon>
        <taxon>Actinomycetes</taxon>
        <taxon>Geodermatophilales</taxon>
        <taxon>Geodermatophilaceae</taxon>
        <taxon>Petropleomorpha</taxon>
    </lineage>
</organism>
<reference evidence="1 2" key="1">
    <citation type="submission" date="2020-07" db="EMBL/GenBank/DDBJ databases">
        <title>Sequencing the genomes of 1000 actinobacteria strains.</title>
        <authorList>
            <person name="Klenk H.-P."/>
        </authorList>
    </citation>
    <scope>NUCLEOTIDE SEQUENCE [LARGE SCALE GENOMIC DNA]</scope>
    <source>
        <strain evidence="1 2">DSM 104001</strain>
    </source>
</reference>
<dbReference type="Pfam" id="PF10604">
    <property type="entry name" value="Polyketide_cyc2"/>
    <property type="match status" value="1"/>
</dbReference>
<name>A0A853CCN0_9ACTN</name>
<gene>
    <name evidence="1" type="ORF">GGQ55_002053</name>
</gene>
<comment type="caution">
    <text evidence="1">The sequence shown here is derived from an EMBL/GenBank/DDBJ whole genome shotgun (WGS) entry which is preliminary data.</text>
</comment>
<dbReference type="InterPro" id="IPR023393">
    <property type="entry name" value="START-like_dom_sf"/>
</dbReference>
<accession>A0A853CCN0</accession>
<dbReference type="AlphaFoldDB" id="A0A853CCN0"/>
<dbReference type="SUPFAM" id="SSF55961">
    <property type="entry name" value="Bet v1-like"/>
    <property type="match status" value="1"/>
</dbReference>
<evidence type="ECO:0000313" key="1">
    <source>
        <dbReference type="EMBL" id="NYJ05775.1"/>
    </source>
</evidence>
<dbReference type="RefSeq" id="WP_179716400.1">
    <property type="nucleotide sequence ID" value="NZ_JACBZT010000001.1"/>
</dbReference>
<dbReference type="InterPro" id="IPR019587">
    <property type="entry name" value="Polyketide_cyclase/dehydratase"/>
</dbReference>
<keyword evidence="2" id="KW-1185">Reference proteome</keyword>
<dbReference type="EMBL" id="JACBZT010000001">
    <property type="protein sequence ID" value="NYJ05775.1"/>
    <property type="molecule type" value="Genomic_DNA"/>
</dbReference>
<evidence type="ECO:0000313" key="2">
    <source>
        <dbReference type="Proteomes" id="UP000541969"/>
    </source>
</evidence>
<protein>
    <submittedName>
        <fullName evidence="1">Putative membrane protein</fullName>
    </submittedName>
</protein>
<dbReference type="Proteomes" id="UP000541969">
    <property type="component" value="Unassembled WGS sequence"/>
</dbReference>
<dbReference type="CDD" id="cd07812">
    <property type="entry name" value="SRPBCC"/>
    <property type="match status" value="1"/>
</dbReference>
<sequence length="160" mass="18200">MRRVQKSSCVSVVVDAPVDDVWRVIADVRRTGEWSHECRSGEWLDGADAAAPGVRFRGRNRARWWRWTRTCRIVVADPPSELVWRTVPTRLIPDSTEWRIRLAPEGGGTRITQSFEVVRAPRLLDPVYALLIPDHRDRDARLTDDLRRIGAVAAGRGVPL</sequence>
<dbReference type="Gene3D" id="3.30.530.20">
    <property type="match status" value="1"/>
</dbReference>